<keyword evidence="2" id="KW-1185">Reference proteome</keyword>
<organism evidence="1 2">
    <name type="scientific">Acinetobacter phage vB_AbaM_ME3</name>
    <dbReference type="NCBI Taxonomy" id="1837876"/>
    <lineage>
        <taxon>Viruses</taxon>
        <taxon>Duplodnaviria</taxon>
        <taxon>Heunggongvirae</taxon>
        <taxon>Uroviricota</taxon>
        <taxon>Caudoviricetes</taxon>
        <taxon>Metrivirus</taxon>
        <taxon>Metrivirus ME3</taxon>
    </lineage>
</organism>
<dbReference type="EMBL" id="KU935715">
    <property type="protein sequence ID" value="AND75380.1"/>
    <property type="molecule type" value="Genomic_DNA"/>
</dbReference>
<dbReference type="Proteomes" id="UP000225947">
    <property type="component" value="Segment"/>
</dbReference>
<gene>
    <name evidence="1" type="ORF">ME3_219</name>
</gene>
<proteinExistence type="predicted"/>
<reference evidence="2" key="1">
    <citation type="submission" date="2016-03" db="EMBL/GenBank/DDBJ databases">
        <title>Characterization of Acinetobacter baumannii phage vB_AbaM_ME3.</title>
        <authorList>
            <person name="Buttimer C.T.H."/>
            <person name="Elbreki M."/>
            <person name="Coffey A."/>
        </authorList>
    </citation>
    <scope>NUCLEOTIDE SEQUENCE [LARGE SCALE GENOMIC DNA]</scope>
</reference>
<evidence type="ECO:0000313" key="1">
    <source>
        <dbReference type="EMBL" id="AND75380.1"/>
    </source>
</evidence>
<protein>
    <submittedName>
        <fullName evidence="1">Uncharacterized protein</fullName>
    </submittedName>
</protein>
<sequence>MNKLNQFVDLSQYSLYISDSAKAALALYREAGVSKFLISQLSNQSVLVSPVYIPTENSLKIIFKTNLKSFYIDNNVFYVIQSIFSKFRGLDFVLDYNSQNSRFEFKER</sequence>
<evidence type="ECO:0000313" key="2">
    <source>
        <dbReference type="Proteomes" id="UP000225947"/>
    </source>
</evidence>
<name>A0A172Q0J0_9CAUD</name>
<accession>A0A172Q0J0</accession>